<keyword evidence="2" id="KW-1185">Reference proteome</keyword>
<protein>
    <submittedName>
        <fullName evidence="1">Uncharacterized protein</fullName>
    </submittedName>
</protein>
<dbReference type="AlphaFoldDB" id="A0A4R9FJU1"/>
<comment type="caution">
    <text evidence="1">The sequence shown here is derived from an EMBL/GenBank/DDBJ whole genome shotgun (WGS) entry which is preliminary data.</text>
</comment>
<reference evidence="1" key="1">
    <citation type="journal article" date="2019" name="PLoS Negl. Trop. Dis.">
        <title>Revisiting the worldwide diversity of Leptospira species in the environment.</title>
        <authorList>
            <person name="Vincent A.T."/>
            <person name="Schiettekatte O."/>
            <person name="Bourhy P."/>
            <person name="Veyrier F.J."/>
            <person name="Picardeau M."/>
        </authorList>
    </citation>
    <scope>NUCLEOTIDE SEQUENCE [LARGE SCALE GENOMIC DNA]</scope>
    <source>
        <strain evidence="1">SSS9</strain>
    </source>
</reference>
<dbReference type="Proteomes" id="UP000297453">
    <property type="component" value="Unassembled WGS sequence"/>
</dbReference>
<sequence>MYIAYLDLLGFSYFVESDLEGANRLLSSYLQIFNFRNQPYYRNESRGGIFTIDSIQDFIPFSDSVVITSEDINSFLPQLSRFLLDSFLYHGKSMRFPERAESPHETTVSNVEIENAQIVTTQSLQNWYPVLFRGGISSGEVNRGIVPSIYNASNYEYPIFTGMPVVQAVRLEQSGHQGPRILINSGVISDINDNASLLVGPQFDMNNEHTELYWPAIIFYNTEDYESNLKNEFAELFDISIVLWKAYRINSRIERQYFNFMRLIYKSGKSIFERNNWDMEMFRETVNTCFRVAELTEVSGLLD</sequence>
<dbReference type="OrthoDB" id="2082879at2"/>
<evidence type="ECO:0000313" key="1">
    <source>
        <dbReference type="EMBL" id="TGJ98680.1"/>
    </source>
</evidence>
<dbReference type="RefSeq" id="WP_135589886.1">
    <property type="nucleotide sequence ID" value="NZ_RQEP01000022.1"/>
</dbReference>
<gene>
    <name evidence="1" type="ORF">EHO59_18105</name>
</gene>
<accession>A0A4R9FJU1</accession>
<organism evidence="1 2">
    <name type="scientific">Leptospira semungkisensis</name>
    <dbReference type="NCBI Taxonomy" id="2484985"/>
    <lineage>
        <taxon>Bacteria</taxon>
        <taxon>Pseudomonadati</taxon>
        <taxon>Spirochaetota</taxon>
        <taxon>Spirochaetia</taxon>
        <taxon>Leptospirales</taxon>
        <taxon>Leptospiraceae</taxon>
        <taxon>Leptospira</taxon>
    </lineage>
</organism>
<evidence type="ECO:0000313" key="2">
    <source>
        <dbReference type="Proteomes" id="UP000297453"/>
    </source>
</evidence>
<name>A0A4R9FJU1_9LEPT</name>
<proteinExistence type="predicted"/>
<dbReference type="EMBL" id="RQEP01000022">
    <property type="protein sequence ID" value="TGJ98680.1"/>
    <property type="molecule type" value="Genomic_DNA"/>
</dbReference>